<dbReference type="EC" id="6.3.2.13" evidence="2"/>
<evidence type="ECO:0000259" key="5">
    <source>
        <dbReference type="Pfam" id="PF08245"/>
    </source>
</evidence>
<evidence type="ECO:0000313" key="7">
    <source>
        <dbReference type="Proteomes" id="UP000272193"/>
    </source>
</evidence>
<dbReference type="PANTHER" id="PTHR23135">
    <property type="entry name" value="MUR LIGASE FAMILY MEMBER"/>
    <property type="match status" value="1"/>
</dbReference>
<feature type="binding site" evidence="2">
    <location>
        <position position="390"/>
    </location>
    <ligand>
        <name>meso-2,6-diaminopimelate</name>
        <dbReference type="ChEBI" id="CHEBI:57791"/>
    </ligand>
</feature>
<comment type="catalytic activity">
    <reaction evidence="2">
        <text>UDP-N-acetyl-alpha-D-muramoyl-L-alanyl-D-glutamate + meso-2,6-diaminopimelate + ATP = UDP-N-acetyl-alpha-D-muramoyl-L-alanyl-gamma-D-glutamyl-meso-2,6-diaminopimelate + ADP + phosphate + H(+)</text>
        <dbReference type="Rhea" id="RHEA:23676"/>
        <dbReference type="ChEBI" id="CHEBI:15378"/>
        <dbReference type="ChEBI" id="CHEBI:30616"/>
        <dbReference type="ChEBI" id="CHEBI:43474"/>
        <dbReference type="ChEBI" id="CHEBI:57791"/>
        <dbReference type="ChEBI" id="CHEBI:83900"/>
        <dbReference type="ChEBI" id="CHEBI:83905"/>
        <dbReference type="ChEBI" id="CHEBI:456216"/>
        <dbReference type="EC" id="6.3.2.13"/>
    </reaction>
</comment>
<keyword evidence="2 3" id="KW-0961">Cell wall biogenesis/degradation</keyword>
<feature type="binding site" evidence="2">
    <location>
        <begin position="109"/>
        <end position="115"/>
    </location>
    <ligand>
        <name>ATP</name>
        <dbReference type="ChEBI" id="CHEBI:30616"/>
    </ligand>
</feature>
<feature type="modified residue" description="N6-carboxylysine" evidence="2">
    <location>
        <position position="222"/>
    </location>
</feature>
<feature type="binding site" evidence="2">
    <location>
        <position position="182"/>
    </location>
    <ligand>
        <name>UDP-N-acetyl-alpha-D-muramoyl-L-alanyl-D-glutamate</name>
        <dbReference type="ChEBI" id="CHEBI:83900"/>
    </ligand>
</feature>
<dbReference type="InterPro" id="IPR004101">
    <property type="entry name" value="Mur_ligase_C"/>
</dbReference>
<keyword evidence="2" id="KW-0460">Magnesium</keyword>
<dbReference type="HAMAP" id="MF_00208">
    <property type="entry name" value="MurE"/>
    <property type="match status" value="1"/>
</dbReference>
<feature type="short sequence motif" description="Meso-diaminopimelate recognition motif" evidence="2">
    <location>
        <begin position="414"/>
        <end position="417"/>
    </location>
</feature>
<evidence type="ECO:0000256" key="3">
    <source>
        <dbReference type="RuleBase" id="RU004135"/>
    </source>
</evidence>
<keyword evidence="2" id="KW-0547">Nucleotide-binding</keyword>
<name>A0A3N4UAC5_9BURK</name>
<keyword evidence="2 6" id="KW-0436">Ligase</keyword>
<dbReference type="Proteomes" id="UP000272193">
    <property type="component" value="Unassembled WGS sequence"/>
</dbReference>
<feature type="binding site" evidence="2">
    <location>
        <begin position="155"/>
        <end position="156"/>
    </location>
    <ligand>
        <name>UDP-N-acetyl-alpha-D-muramoyl-L-alanyl-D-glutamate</name>
        <dbReference type="ChEBI" id="CHEBI:83900"/>
    </ligand>
</feature>
<dbReference type="OrthoDB" id="9800958at2"/>
<dbReference type="GO" id="GO:0008360">
    <property type="term" value="P:regulation of cell shape"/>
    <property type="evidence" value="ECO:0007669"/>
    <property type="project" value="UniProtKB-KW"/>
</dbReference>
<evidence type="ECO:0000313" key="6">
    <source>
        <dbReference type="EMBL" id="RPE67706.1"/>
    </source>
</evidence>
<keyword evidence="7" id="KW-1185">Reference proteome</keyword>
<dbReference type="GO" id="GO:0005524">
    <property type="term" value="F:ATP binding"/>
    <property type="evidence" value="ECO:0007669"/>
    <property type="project" value="UniProtKB-UniRule"/>
</dbReference>
<comment type="function">
    <text evidence="2">Catalyzes the addition of meso-diaminopimelic acid to the nucleotide precursor UDP-N-acetylmuramoyl-L-alanyl-D-glutamate (UMAG) in the biosynthesis of bacterial cell-wall peptidoglycan.</text>
</comment>
<feature type="binding site" evidence="2">
    <location>
        <position position="190"/>
    </location>
    <ligand>
        <name>UDP-N-acetyl-alpha-D-muramoyl-L-alanyl-D-glutamate</name>
        <dbReference type="ChEBI" id="CHEBI:83900"/>
    </ligand>
</feature>
<dbReference type="RefSeq" id="WP_124222401.1">
    <property type="nucleotide sequence ID" value="NZ_RKQL01000003.1"/>
</dbReference>
<comment type="caution">
    <text evidence="2">Lacks conserved residue(s) required for the propagation of feature annotation.</text>
</comment>
<protein>
    <recommendedName>
        <fullName evidence="2">UDP-N-acetylmuramoyl-L-alanyl-D-glutamate--2,6-diaminopimelate ligase</fullName>
        <ecNumber evidence="2">6.3.2.13</ecNumber>
    </recommendedName>
    <alternativeName>
        <fullName evidence="2">Meso-A2pm-adding enzyme</fullName>
    </alternativeName>
    <alternativeName>
        <fullName evidence="2">Meso-diaminopimelate-adding enzyme</fullName>
    </alternativeName>
    <alternativeName>
        <fullName evidence="2">UDP-MurNAc-L-Ala-D-Glu:meso-diaminopimelate ligase</fullName>
    </alternativeName>
    <alternativeName>
        <fullName evidence="2">UDP-MurNAc-tripeptide synthetase</fullName>
    </alternativeName>
    <alternativeName>
        <fullName evidence="2">UDP-N-acetylmuramyl-tripeptide synthetase</fullName>
    </alternativeName>
</protein>
<dbReference type="InterPro" id="IPR036565">
    <property type="entry name" value="Mur-like_cat_sf"/>
</dbReference>
<feature type="binding site" evidence="2">
    <location>
        <position position="26"/>
    </location>
    <ligand>
        <name>UDP-N-acetyl-alpha-D-muramoyl-L-alanyl-D-glutamate</name>
        <dbReference type="ChEBI" id="CHEBI:83900"/>
    </ligand>
</feature>
<evidence type="ECO:0000256" key="2">
    <source>
        <dbReference type="HAMAP-Rule" id="MF_00208"/>
    </source>
</evidence>
<feature type="binding site" evidence="2">
    <location>
        <position position="468"/>
    </location>
    <ligand>
        <name>meso-2,6-diaminopimelate</name>
        <dbReference type="ChEBI" id="CHEBI:57791"/>
    </ligand>
</feature>
<keyword evidence="2 3" id="KW-0132">Cell division</keyword>
<dbReference type="Gene3D" id="3.40.1390.10">
    <property type="entry name" value="MurE/MurF, N-terminal domain"/>
    <property type="match status" value="1"/>
</dbReference>
<dbReference type="NCBIfam" id="TIGR01085">
    <property type="entry name" value="murE"/>
    <property type="match status" value="1"/>
</dbReference>
<evidence type="ECO:0000259" key="4">
    <source>
        <dbReference type="Pfam" id="PF02875"/>
    </source>
</evidence>
<organism evidence="6 7">
    <name type="scientific">Tibeticola sediminis</name>
    <dbReference type="NCBI Taxonomy" id="1917811"/>
    <lineage>
        <taxon>Bacteria</taxon>
        <taxon>Pseudomonadati</taxon>
        <taxon>Pseudomonadota</taxon>
        <taxon>Betaproteobacteria</taxon>
        <taxon>Burkholderiales</taxon>
        <taxon>Comamonadaceae</taxon>
        <taxon>Tibeticola</taxon>
    </lineage>
</organism>
<comment type="caution">
    <text evidence="6">The sequence shown here is derived from an EMBL/GenBank/DDBJ whole genome shotgun (WGS) entry which is preliminary data.</text>
</comment>
<evidence type="ECO:0000256" key="1">
    <source>
        <dbReference type="ARBA" id="ARBA00005898"/>
    </source>
</evidence>
<comment type="subcellular location">
    <subcellularLocation>
        <location evidence="2 3">Cytoplasm</location>
    </subcellularLocation>
</comment>
<dbReference type="Pfam" id="PF08245">
    <property type="entry name" value="Mur_ligase_M"/>
    <property type="match status" value="1"/>
</dbReference>
<dbReference type="UniPathway" id="UPA00219"/>
<dbReference type="GO" id="GO:0071555">
    <property type="term" value="P:cell wall organization"/>
    <property type="evidence" value="ECO:0007669"/>
    <property type="project" value="UniProtKB-KW"/>
</dbReference>
<proteinExistence type="inferred from homology"/>
<keyword evidence="2 3" id="KW-0133">Cell shape</keyword>
<feature type="binding site" evidence="2">
    <location>
        <position position="464"/>
    </location>
    <ligand>
        <name>meso-2,6-diaminopimelate</name>
        <dbReference type="ChEBI" id="CHEBI:57791"/>
    </ligand>
</feature>
<dbReference type="InterPro" id="IPR005761">
    <property type="entry name" value="UDP-N-AcMur-Glu-dNH2Pim_ligase"/>
</dbReference>
<dbReference type="NCBIfam" id="NF001126">
    <property type="entry name" value="PRK00139.1-4"/>
    <property type="match status" value="1"/>
</dbReference>
<feature type="domain" description="Mur ligase central" evidence="5">
    <location>
        <begin position="107"/>
        <end position="315"/>
    </location>
</feature>
<dbReference type="InterPro" id="IPR035911">
    <property type="entry name" value="MurE/MurF_N"/>
</dbReference>
<dbReference type="Gene3D" id="3.40.1190.10">
    <property type="entry name" value="Mur-like, catalytic domain"/>
    <property type="match status" value="1"/>
</dbReference>
<dbReference type="Pfam" id="PF02875">
    <property type="entry name" value="Mur_ligase_C"/>
    <property type="match status" value="1"/>
</dbReference>
<feature type="domain" description="Mur ligase C-terminal" evidence="4">
    <location>
        <begin position="338"/>
        <end position="466"/>
    </location>
</feature>
<dbReference type="InterPro" id="IPR036615">
    <property type="entry name" value="Mur_ligase_C_dom_sf"/>
</dbReference>
<dbReference type="Gene3D" id="3.90.190.20">
    <property type="entry name" value="Mur ligase, C-terminal domain"/>
    <property type="match status" value="1"/>
</dbReference>
<reference evidence="6 7" key="1">
    <citation type="submission" date="2018-11" db="EMBL/GenBank/DDBJ databases">
        <title>Genomic Encyclopedia of Type Strains, Phase IV (KMG-IV): sequencing the most valuable type-strain genomes for metagenomic binning, comparative biology and taxonomic classification.</title>
        <authorList>
            <person name="Goeker M."/>
        </authorList>
    </citation>
    <scope>NUCLEOTIDE SEQUENCE [LARGE SCALE GENOMIC DNA]</scope>
    <source>
        <strain evidence="6 7">DSM 101684</strain>
    </source>
</reference>
<comment type="similarity">
    <text evidence="1 2">Belongs to the MurCDEF family. MurE subfamily.</text>
</comment>
<keyword evidence="2" id="KW-0067">ATP-binding</keyword>
<dbReference type="EMBL" id="RKQL01000003">
    <property type="protein sequence ID" value="RPE67706.1"/>
    <property type="molecule type" value="Genomic_DNA"/>
</dbReference>
<keyword evidence="2" id="KW-0963">Cytoplasm</keyword>
<dbReference type="AlphaFoldDB" id="A0A3N4UAC5"/>
<comment type="cofactor">
    <cofactor evidence="2">
        <name>Mg(2+)</name>
        <dbReference type="ChEBI" id="CHEBI:18420"/>
    </cofactor>
</comment>
<dbReference type="GO" id="GO:0009252">
    <property type="term" value="P:peptidoglycan biosynthetic process"/>
    <property type="evidence" value="ECO:0007669"/>
    <property type="project" value="UniProtKB-UniRule"/>
</dbReference>
<comment type="pathway">
    <text evidence="2 3">Cell wall biogenesis; peptidoglycan biosynthesis.</text>
</comment>
<dbReference type="GO" id="GO:0051301">
    <property type="term" value="P:cell division"/>
    <property type="evidence" value="ECO:0007669"/>
    <property type="project" value="UniProtKB-KW"/>
</dbReference>
<dbReference type="GO" id="GO:0008765">
    <property type="term" value="F:UDP-N-acetylmuramoylalanyl-D-glutamate-2,6-diaminopimelate ligase activity"/>
    <property type="evidence" value="ECO:0007669"/>
    <property type="project" value="UniProtKB-UniRule"/>
</dbReference>
<dbReference type="GO" id="GO:0000287">
    <property type="term" value="F:magnesium ion binding"/>
    <property type="evidence" value="ECO:0007669"/>
    <property type="project" value="UniProtKB-UniRule"/>
</dbReference>
<dbReference type="SUPFAM" id="SSF63418">
    <property type="entry name" value="MurE/MurF N-terminal domain"/>
    <property type="match status" value="1"/>
</dbReference>
<sequence>MRVLQTPQAVVDWLRTRDVRGLCSDSRAVRPLDAFVAWPGAAVDARAYVGAARQSGARACLVEREGAERFDCDGDDVAAVPGLKAQAGPIASLWYGRPSERLDVVAVTGTNGKTSSTWWIAQALSKLQQETAHSCGVIGTLGTGILPTLKHNGLTTPDPVLLAQTLGSFVERGVRVCAMEASSIGLAEHRLDGTRIAIAAFTNFTQDHLDYHGTMEAYWQAKRSLFDWPGLRAAVIFVDDPKGAELAEAMAGRLDVWTVGTVSSARLRARGLGYRLSPTGEGLSFEVLEGGTVHAVQTGLIGDYNAANLLVVLGCLRALGHPLDAAVQACSALQPVPGRMERLGGAGEPLVVVDYAHTPDALEQVLAALRGLAVQRGGRLWCVFGCGGDRDPGKRPLMGAIAERLADAVVVTSDNPRSEDPEAILAQILAGMAHAPAAVEPDRARAIAYALDRAAGADVVLLAGKGHETYQEVAGVRRPFSDRAEALAALERRRATSGGGRA</sequence>
<accession>A0A3N4UAC5</accession>
<comment type="PTM">
    <text evidence="2">Carboxylation is probably crucial for Mg(2+) binding and, consequently, for the gamma-phosphate positioning of ATP.</text>
</comment>
<dbReference type="SUPFAM" id="SSF53244">
    <property type="entry name" value="MurD-like peptide ligases, peptide-binding domain"/>
    <property type="match status" value="1"/>
</dbReference>
<gene>
    <name evidence="2" type="primary">murE</name>
    <name evidence="6" type="ORF">EDC62_1589</name>
</gene>
<feature type="binding site" evidence="2">
    <location>
        <begin position="414"/>
        <end position="417"/>
    </location>
    <ligand>
        <name>meso-2,6-diaminopimelate</name>
        <dbReference type="ChEBI" id="CHEBI:57791"/>
    </ligand>
</feature>
<dbReference type="SUPFAM" id="SSF53623">
    <property type="entry name" value="MurD-like peptide ligases, catalytic domain"/>
    <property type="match status" value="1"/>
</dbReference>
<dbReference type="GO" id="GO:0005737">
    <property type="term" value="C:cytoplasm"/>
    <property type="evidence" value="ECO:0007669"/>
    <property type="project" value="UniProtKB-SubCell"/>
</dbReference>
<keyword evidence="2 3" id="KW-0573">Peptidoglycan synthesis</keyword>
<dbReference type="PANTHER" id="PTHR23135:SF4">
    <property type="entry name" value="UDP-N-ACETYLMURAMOYL-L-ALANYL-D-GLUTAMATE--2,6-DIAMINOPIMELATE LIGASE MURE HOMOLOG, CHLOROPLASTIC"/>
    <property type="match status" value="1"/>
</dbReference>
<dbReference type="InterPro" id="IPR013221">
    <property type="entry name" value="Mur_ligase_cen"/>
</dbReference>
<keyword evidence="2 3" id="KW-0131">Cell cycle</keyword>